<sequence>MKMMTKKLSIAVLTTALAFGASNTYTKDNVGAAIDKNRIVIAGSTALLPLTNQASKEFKKSNPKIKISVSGSSSIAGPQAVKKGSATIGAADWDATSEKVTGLPTFSDLKAYKIAVIPFAAVVSKNNPVSDLSTSELQDIYTGKITNWKQVGGPDKKINVYTRSIGSGTRVNFEKKALKGEDIKDSGSNVEKVSSSGLMKSKVAGDDYGIGYIDLAYITPSSGLKALSYNGVKATVENVKAKKYPVWGYGYLITKSNVSEANMKFIKFMQSSKFQNKSLKSLKFIPVSEMK</sequence>
<organism evidence="10 11">
    <name type="scientific">Gottfriedia solisilvae</name>
    <dbReference type="NCBI Taxonomy" id="1516104"/>
    <lineage>
        <taxon>Bacteria</taxon>
        <taxon>Bacillati</taxon>
        <taxon>Bacillota</taxon>
        <taxon>Bacilli</taxon>
        <taxon>Bacillales</taxon>
        <taxon>Bacillaceae</taxon>
        <taxon>Gottfriedia</taxon>
    </lineage>
</organism>
<evidence type="ECO:0000256" key="6">
    <source>
        <dbReference type="ARBA" id="ARBA00023139"/>
    </source>
</evidence>
<evidence type="ECO:0000256" key="7">
    <source>
        <dbReference type="ARBA" id="ARBA00023288"/>
    </source>
</evidence>
<evidence type="ECO:0000256" key="2">
    <source>
        <dbReference type="ARBA" id="ARBA00004193"/>
    </source>
</evidence>
<evidence type="ECO:0000256" key="5">
    <source>
        <dbReference type="ARBA" id="ARBA00022729"/>
    </source>
</evidence>
<dbReference type="SUPFAM" id="SSF53850">
    <property type="entry name" value="Periplasmic binding protein-like II"/>
    <property type="match status" value="1"/>
</dbReference>
<dbReference type="GO" id="GO:0006817">
    <property type="term" value="P:phosphate ion transport"/>
    <property type="evidence" value="ECO:0007669"/>
    <property type="project" value="UniProtKB-KW"/>
</dbReference>
<protein>
    <submittedName>
        <fullName evidence="10">Phosphate-binding protein</fullName>
    </submittedName>
</protein>
<dbReference type="OrthoDB" id="9790048at2"/>
<feature type="chain" id="PRO_5039543176" evidence="8">
    <location>
        <begin position="27"/>
        <end position="291"/>
    </location>
</feature>
<dbReference type="EMBL" id="BMHB01000001">
    <property type="protein sequence ID" value="GGI15070.1"/>
    <property type="molecule type" value="Genomic_DNA"/>
</dbReference>
<keyword evidence="6" id="KW-0564">Palmitate</keyword>
<keyword evidence="5 8" id="KW-0732">Signal</keyword>
<keyword evidence="7" id="KW-0449">Lipoprotein</keyword>
<keyword evidence="11" id="KW-1185">Reference proteome</keyword>
<proteinExistence type="predicted"/>
<dbReference type="RefSeq" id="WP_087999931.1">
    <property type="nucleotide sequence ID" value="NZ_BMHB01000001.1"/>
</dbReference>
<evidence type="ECO:0000256" key="3">
    <source>
        <dbReference type="ARBA" id="ARBA00011529"/>
    </source>
</evidence>
<dbReference type="Gene3D" id="3.40.190.10">
    <property type="entry name" value="Periplasmic binding protein-like II"/>
    <property type="match status" value="2"/>
</dbReference>
<accession>A0A8J3AJP6</accession>
<dbReference type="CDD" id="cd13653">
    <property type="entry name" value="PBP2_phosphate_like_1"/>
    <property type="match status" value="1"/>
</dbReference>
<comment type="caution">
    <text evidence="10">The sequence shown here is derived from an EMBL/GenBank/DDBJ whole genome shotgun (WGS) entry which is preliminary data.</text>
</comment>
<dbReference type="PANTHER" id="PTHR30570">
    <property type="entry name" value="PERIPLASMIC PHOSPHATE BINDING COMPONENT OF PHOSPHATE ABC TRANSPORTER"/>
    <property type="match status" value="1"/>
</dbReference>
<evidence type="ECO:0000313" key="11">
    <source>
        <dbReference type="Proteomes" id="UP000626244"/>
    </source>
</evidence>
<comment type="function">
    <text evidence="1">Part of the ABC transporter complex PstSACB involved in phosphate import.</text>
</comment>
<keyword evidence="4" id="KW-0592">Phosphate transport</keyword>
<dbReference type="PANTHER" id="PTHR30570:SF4">
    <property type="entry name" value="PHOSPHATE-BINDING PROTEIN PSTS 1"/>
    <property type="match status" value="1"/>
</dbReference>
<comment type="subcellular location">
    <subcellularLocation>
        <location evidence="2">Cell membrane</location>
        <topology evidence="2">Lipid-anchor</topology>
    </subcellularLocation>
</comment>
<dbReference type="InterPro" id="IPR024370">
    <property type="entry name" value="PBP_domain"/>
</dbReference>
<dbReference type="Proteomes" id="UP000626244">
    <property type="component" value="Unassembled WGS sequence"/>
</dbReference>
<comment type="subunit">
    <text evidence="3">The complex is composed of two ATP-binding proteins (PstB), two transmembrane proteins (PstC and PstA) and a solute-binding protein (PstS).</text>
</comment>
<dbReference type="Pfam" id="PF12849">
    <property type="entry name" value="PBP_like_2"/>
    <property type="match status" value="1"/>
</dbReference>
<evidence type="ECO:0000313" key="10">
    <source>
        <dbReference type="EMBL" id="GGI15070.1"/>
    </source>
</evidence>
<feature type="signal peptide" evidence="8">
    <location>
        <begin position="1"/>
        <end position="26"/>
    </location>
</feature>
<reference evidence="11" key="1">
    <citation type="journal article" date="2019" name="Int. J. Syst. Evol. Microbiol.">
        <title>The Global Catalogue of Microorganisms (GCM) 10K type strain sequencing project: providing services to taxonomists for standard genome sequencing and annotation.</title>
        <authorList>
            <consortium name="The Broad Institute Genomics Platform"/>
            <consortium name="The Broad Institute Genome Sequencing Center for Infectious Disease"/>
            <person name="Wu L."/>
            <person name="Ma J."/>
        </authorList>
    </citation>
    <scope>NUCLEOTIDE SEQUENCE [LARGE SCALE GENOMIC DNA]</scope>
    <source>
        <strain evidence="11">CGMCC 1.14993</strain>
    </source>
</reference>
<gene>
    <name evidence="10" type="ORF">GCM10007380_26120</name>
</gene>
<evidence type="ECO:0000256" key="8">
    <source>
        <dbReference type="SAM" id="SignalP"/>
    </source>
</evidence>
<evidence type="ECO:0000259" key="9">
    <source>
        <dbReference type="Pfam" id="PF12849"/>
    </source>
</evidence>
<name>A0A8J3AJP6_9BACI</name>
<feature type="domain" description="PBP" evidence="9">
    <location>
        <begin position="33"/>
        <end position="272"/>
    </location>
</feature>
<dbReference type="AlphaFoldDB" id="A0A8J3AJP6"/>
<evidence type="ECO:0000256" key="1">
    <source>
        <dbReference type="ARBA" id="ARBA00002841"/>
    </source>
</evidence>
<dbReference type="InterPro" id="IPR050811">
    <property type="entry name" value="Phosphate_ABC_transporter"/>
</dbReference>
<dbReference type="GO" id="GO:0005886">
    <property type="term" value="C:plasma membrane"/>
    <property type="evidence" value="ECO:0007669"/>
    <property type="project" value="UniProtKB-SubCell"/>
</dbReference>
<keyword evidence="4" id="KW-0813">Transport</keyword>
<evidence type="ECO:0000256" key="4">
    <source>
        <dbReference type="ARBA" id="ARBA00022592"/>
    </source>
</evidence>